<comment type="cofactor">
    <cofactor evidence="6">
        <name>Mg(2+)</name>
        <dbReference type="ChEBI" id="CHEBI:18420"/>
    </cofactor>
</comment>
<dbReference type="GO" id="GO:0016891">
    <property type="term" value="F:RNA endonuclease activity producing 5'-phosphomonoesters, hydrolytic mechanism"/>
    <property type="evidence" value="ECO:0007669"/>
    <property type="project" value="TreeGrafter"/>
</dbReference>
<protein>
    <recommendedName>
        <fullName evidence="6">Endonuclease V</fullName>
        <ecNumber evidence="6">3.1.21.7</ecNumber>
    </recommendedName>
    <alternativeName>
        <fullName evidence="6">Deoxyinosine 3'endonuclease</fullName>
    </alternativeName>
    <alternativeName>
        <fullName evidence="6">Deoxyribonuclease V</fullName>
        <shortName evidence="6">DNase V</shortName>
    </alternativeName>
</protein>
<comment type="caution">
    <text evidence="7">The sequence shown here is derived from an EMBL/GenBank/DDBJ whole genome shotgun (WGS) entry which is preliminary data.</text>
</comment>
<evidence type="ECO:0000256" key="6">
    <source>
        <dbReference type="HAMAP-Rule" id="MF_00801"/>
    </source>
</evidence>
<keyword evidence="6" id="KW-0460">Magnesium</keyword>
<dbReference type="PANTHER" id="PTHR28511:SF1">
    <property type="entry name" value="ENDONUCLEASE V"/>
    <property type="match status" value="1"/>
</dbReference>
<dbReference type="Pfam" id="PF04493">
    <property type="entry name" value="Endonuclease_5"/>
    <property type="match status" value="1"/>
</dbReference>
<sequence>MPRDAAEAVTLQHRLRHRVVSDAPLPAPPRLVAGLDVSYESSSAGGRIAGAVVVLHLPDLSIAESVTSIGTCDFPYVPGLLAFREVPILLSALEKLTVTPDVLVCDGYGIAHPRRFGLACFLGVTTGLPAFGVAKTPFVGTFDEVPDERGAFTPLVHEGETVGRALRTQRGVKPVFVSPGHLIDMDDSTGLALRLALRYRLPETTRRADRLSRDALREALSSA</sequence>
<dbReference type="GO" id="GO:0043737">
    <property type="term" value="F:deoxyribonuclease V activity"/>
    <property type="evidence" value="ECO:0007669"/>
    <property type="project" value="UniProtKB-UniRule"/>
</dbReference>
<keyword evidence="4 6" id="KW-0255">Endonuclease</keyword>
<dbReference type="RefSeq" id="WP_204022505.1">
    <property type="nucleotide sequence ID" value="NZ_BOOW01000008.1"/>
</dbReference>
<dbReference type="CDD" id="cd06559">
    <property type="entry name" value="Endonuclease_V"/>
    <property type="match status" value="1"/>
</dbReference>
<dbReference type="InterPro" id="IPR007581">
    <property type="entry name" value="Endonuclease-V"/>
</dbReference>
<keyword evidence="5 6" id="KW-0378">Hydrolase</keyword>
<dbReference type="Gene3D" id="3.30.2170.10">
    <property type="entry name" value="archaeoglobus fulgidus dsm 4304 superfamily"/>
    <property type="match status" value="1"/>
</dbReference>
<gene>
    <name evidence="6 7" type="primary">nfi</name>
    <name evidence="7" type="ORF">Ssi02_13070</name>
</gene>
<dbReference type="GO" id="GO:0005737">
    <property type="term" value="C:cytoplasm"/>
    <property type="evidence" value="ECO:0007669"/>
    <property type="project" value="UniProtKB-SubCell"/>
</dbReference>
<dbReference type="AlphaFoldDB" id="A0A919RFR1"/>
<keyword evidence="6" id="KW-0234">DNA repair</keyword>
<dbReference type="GO" id="GO:0000287">
    <property type="term" value="F:magnesium ion binding"/>
    <property type="evidence" value="ECO:0007669"/>
    <property type="project" value="UniProtKB-UniRule"/>
</dbReference>
<dbReference type="PANTHER" id="PTHR28511">
    <property type="entry name" value="ENDONUCLEASE V"/>
    <property type="match status" value="1"/>
</dbReference>
<accession>A0A919RFR1</accession>
<evidence type="ECO:0000256" key="2">
    <source>
        <dbReference type="ARBA" id="ARBA00022490"/>
    </source>
</evidence>
<dbReference type="EC" id="3.1.21.7" evidence="6"/>
<keyword evidence="6" id="KW-0227">DNA damage</keyword>
<evidence type="ECO:0000256" key="3">
    <source>
        <dbReference type="ARBA" id="ARBA00022722"/>
    </source>
</evidence>
<proteinExistence type="inferred from homology"/>
<organism evidence="7 8">
    <name type="scientific">Sinosporangium siamense</name>
    <dbReference type="NCBI Taxonomy" id="1367973"/>
    <lineage>
        <taxon>Bacteria</taxon>
        <taxon>Bacillati</taxon>
        <taxon>Actinomycetota</taxon>
        <taxon>Actinomycetes</taxon>
        <taxon>Streptosporangiales</taxon>
        <taxon>Streptosporangiaceae</taxon>
        <taxon>Sinosporangium</taxon>
    </lineage>
</organism>
<comment type="subcellular location">
    <subcellularLocation>
        <location evidence="1 6">Cytoplasm</location>
    </subcellularLocation>
</comment>
<comment type="similarity">
    <text evidence="6">Belongs to the endonuclease V family.</text>
</comment>
<keyword evidence="8" id="KW-1185">Reference proteome</keyword>
<comment type="function">
    <text evidence="6">DNA repair enzyme involved in the repair of deaminated bases. Selectively cleaves double-stranded DNA at the second phosphodiester bond 3' to a deoxyinosine leaving behind the intact lesion on the nicked DNA.</text>
</comment>
<evidence type="ECO:0000256" key="1">
    <source>
        <dbReference type="ARBA" id="ARBA00004496"/>
    </source>
</evidence>
<reference evidence="7" key="1">
    <citation type="submission" date="2021-01" db="EMBL/GenBank/DDBJ databases">
        <title>Whole genome shotgun sequence of Sinosporangium siamense NBRC 109515.</title>
        <authorList>
            <person name="Komaki H."/>
            <person name="Tamura T."/>
        </authorList>
    </citation>
    <scope>NUCLEOTIDE SEQUENCE</scope>
    <source>
        <strain evidence="7">NBRC 109515</strain>
    </source>
</reference>
<keyword evidence="2 6" id="KW-0963">Cytoplasm</keyword>
<dbReference type="GO" id="GO:0006281">
    <property type="term" value="P:DNA repair"/>
    <property type="evidence" value="ECO:0007669"/>
    <property type="project" value="UniProtKB-UniRule"/>
</dbReference>
<feature type="binding site" evidence="6">
    <location>
        <position position="106"/>
    </location>
    <ligand>
        <name>Mg(2+)</name>
        <dbReference type="ChEBI" id="CHEBI:18420"/>
    </ligand>
</feature>
<dbReference type="EMBL" id="BOOW01000008">
    <property type="protein sequence ID" value="GII91076.1"/>
    <property type="molecule type" value="Genomic_DNA"/>
</dbReference>
<feature type="binding site" evidence="6">
    <location>
        <position position="36"/>
    </location>
    <ligand>
        <name>Mg(2+)</name>
        <dbReference type="ChEBI" id="CHEBI:18420"/>
    </ligand>
</feature>
<evidence type="ECO:0000313" key="8">
    <source>
        <dbReference type="Proteomes" id="UP000606172"/>
    </source>
</evidence>
<comment type="catalytic activity">
    <reaction evidence="6">
        <text>Endonucleolytic cleavage at apurinic or apyrimidinic sites to products with a 5'-phosphate.</text>
        <dbReference type="EC" id="3.1.21.7"/>
    </reaction>
</comment>
<keyword evidence="6" id="KW-0479">Metal-binding</keyword>
<feature type="site" description="Interaction with target DNA" evidence="6">
    <location>
        <position position="76"/>
    </location>
</feature>
<evidence type="ECO:0000313" key="7">
    <source>
        <dbReference type="EMBL" id="GII91076.1"/>
    </source>
</evidence>
<dbReference type="HAMAP" id="MF_00801">
    <property type="entry name" value="Endonuclease_5"/>
    <property type="match status" value="1"/>
</dbReference>
<evidence type="ECO:0000256" key="4">
    <source>
        <dbReference type="ARBA" id="ARBA00022759"/>
    </source>
</evidence>
<dbReference type="GO" id="GO:0003727">
    <property type="term" value="F:single-stranded RNA binding"/>
    <property type="evidence" value="ECO:0007669"/>
    <property type="project" value="TreeGrafter"/>
</dbReference>
<name>A0A919RFR1_9ACTN</name>
<evidence type="ECO:0000256" key="5">
    <source>
        <dbReference type="ARBA" id="ARBA00022801"/>
    </source>
</evidence>
<keyword evidence="3 6" id="KW-0540">Nuclease</keyword>
<dbReference type="Proteomes" id="UP000606172">
    <property type="component" value="Unassembled WGS sequence"/>
</dbReference>